<dbReference type="GO" id="GO:0008703">
    <property type="term" value="F:5-amino-6-(5-phosphoribosylamino)uracil reductase activity"/>
    <property type="evidence" value="ECO:0007669"/>
    <property type="project" value="InterPro"/>
</dbReference>
<protein>
    <recommendedName>
        <fullName evidence="1">Bacterial bifunctional deaminase-reductase C-terminal domain-containing protein</fullName>
    </recommendedName>
</protein>
<dbReference type="InterPro" id="IPR024072">
    <property type="entry name" value="DHFR-like_dom_sf"/>
</dbReference>
<evidence type="ECO:0000259" key="1">
    <source>
        <dbReference type="Pfam" id="PF01872"/>
    </source>
</evidence>
<dbReference type="EMBL" id="NPMS01000001">
    <property type="protein sequence ID" value="OZU89620.1"/>
    <property type="molecule type" value="Genomic_DNA"/>
</dbReference>
<reference evidence="2 3" key="1">
    <citation type="submission" date="2017-08" db="EMBL/GenBank/DDBJ databases">
        <title>Virgibacillus indicus sp. nov. and Virgibacillus profoundi sp. nov, two moderately halophilic bacteria isolated from marine sediment by using the Microfluidic Streak Plate.</title>
        <authorList>
            <person name="Xu B."/>
            <person name="Hu B."/>
            <person name="Wang J."/>
            <person name="Zhu Y."/>
            <person name="Huang L."/>
            <person name="Du W."/>
            <person name="Huang Y."/>
        </authorList>
    </citation>
    <scope>NUCLEOTIDE SEQUENCE [LARGE SCALE GENOMIC DNA]</scope>
    <source>
        <strain evidence="2 3">IO3-P2-C2</strain>
    </source>
</reference>
<dbReference type="Pfam" id="PF01872">
    <property type="entry name" value="RibD_C"/>
    <property type="match status" value="1"/>
</dbReference>
<dbReference type="PANTHER" id="PTHR38011:SF12">
    <property type="entry name" value="BIFUNCTIONAL DEAMINASE-REDUCTASE DOMAIN PROTEIN"/>
    <property type="match status" value="1"/>
</dbReference>
<evidence type="ECO:0000313" key="2">
    <source>
        <dbReference type="EMBL" id="OZU89620.1"/>
    </source>
</evidence>
<dbReference type="SUPFAM" id="SSF53597">
    <property type="entry name" value="Dihydrofolate reductase-like"/>
    <property type="match status" value="1"/>
</dbReference>
<dbReference type="RefSeq" id="WP_094883221.1">
    <property type="nucleotide sequence ID" value="NZ_NPMS01000001.1"/>
</dbReference>
<dbReference type="GO" id="GO:0009231">
    <property type="term" value="P:riboflavin biosynthetic process"/>
    <property type="evidence" value="ECO:0007669"/>
    <property type="project" value="InterPro"/>
</dbReference>
<dbReference type="OrthoDB" id="195113at2"/>
<dbReference type="InterPro" id="IPR002734">
    <property type="entry name" value="RibDG_C"/>
</dbReference>
<evidence type="ECO:0000313" key="3">
    <source>
        <dbReference type="Proteomes" id="UP000216498"/>
    </source>
</evidence>
<comment type="caution">
    <text evidence="2">The sequence shown here is derived from an EMBL/GenBank/DDBJ whole genome shotgun (WGS) entry which is preliminary data.</text>
</comment>
<feature type="domain" description="Bacterial bifunctional deaminase-reductase C-terminal" evidence="1">
    <location>
        <begin position="3"/>
        <end position="188"/>
    </location>
</feature>
<dbReference type="Proteomes" id="UP000216498">
    <property type="component" value="Unassembled WGS sequence"/>
</dbReference>
<accession>A0A265NC47</accession>
<dbReference type="PANTHER" id="PTHR38011">
    <property type="entry name" value="DIHYDROFOLATE REDUCTASE FAMILY PROTEIN (AFU_ORTHOLOGUE AFUA_8G06820)"/>
    <property type="match status" value="1"/>
</dbReference>
<organism evidence="2 3">
    <name type="scientific">Virgibacillus indicus</name>
    <dbReference type="NCBI Taxonomy" id="2024554"/>
    <lineage>
        <taxon>Bacteria</taxon>
        <taxon>Bacillati</taxon>
        <taxon>Bacillota</taxon>
        <taxon>Bacilli</taxon>
        <taxon>Bacillales</taxon>
        <taxon>Bacillaceae</taxon>
        <taxon>Virgibacillus</taxon>
    </lineage>
</organism>
<keyword evidence="3" id="KW-1185">Reference proteome</keyword>
<proteinExistence type="predicted"/>
<gene>
    <name evidence="2" type="ORF">CIL03_00295</name>
</gene>
<dbReference type="Gene3D" id="3.40.430.10">
    <property type="entry name" value="Dihydrofolate Reductase, subunit A"/>
    <property type="match status" value="1"/>
</dbReference>
<dbReference type="AlphaFoldDB" id="A0A265NC47"/>
<name>A0A265NC47_9BACI</name>
<dbReference type="InterPro" id="IPR050765">
    <property type="entry name" value="Riboflavin_Biosynth_HTPR"/>
</dbReference>
<sequence length="202" mass="22154">MSKVIADISMSLDGFITGPNDNPKLPLGEGGTELHSWLFSGDKPSKHNDFFQLSELNREVYDEAVDQTGAMIVGRRTYDLVNGWEGSHPVAGVPVFIMTHEPPENYPQGHTSFTYVTDGIDSAIKQAKEAAQGKNVSIGTATVIRQAIKAGLLEEVFLHVSPVLLGGGIRLFGGRELDQKKLEIQQVIDGKNVTHLRYRILK</sequence>